<evidence type="ECO:0000259" key="6">
    <source>
        <dbReference type="Pfam" id="PF01408"/>
    </source>
</evidence>
<organism evidence="7 8">
    <name type="scientific">Aspergillus pseudodeflectus</name>
    <dbReference type="NCBI Taxonomy" id="176178"/>
    <lineage>
        <taxon>Eukaryota</taxon>
        <taxon>Fungi</taxon>
        <taxon>Dikarya</taxon>
        <taxon>Ascomycota</taxon>
        <taxon>Pezizomycotina</taxon>
        <taxon>Eurotiomycetes</taxon>
        <taxon>Eurotiomycetidae</taxon>
        <taxon>Eurotiales</taxon>
        <taxon>Aspergillaceae</taxon>
        <taxon>Aspergillus</taxon>
        <taxon>Aspergillus subgen. Nidulantes</taxon>
    </lineage>
</organism>
<dbReference type="Proteomes" id="UP001610444">
    <property type="component" value="Unassembled WGS sequence"/>
</dbReference>
<dbReference type="EMBL" id="JBFXLR010000097">
    <property type="protein sequence ID" value="KAL2837427.1"/>
    <property type="molecule type" value="Genomic_DNA"/>
</dbReference>
<dbReference type="Pfam" id="PF01408">
    <property type="entry name" value="GFO_IDH_MocA"/>
    <property type="match status" value="1"/>
</dbReference>
<feature type="domain" description="Gfo/Idh/MocA-like oxidoreductase N-terminal" evidence="6">
    <location>
        <begin position="17"/>
        <end position="57"/>
    </location>
</feature>
<dbReference type="PANTHER" id="PTHR22604">
    <property type="entry name" value="OXIDOREDUCTASES"/>
    <property type="match status" value="1"/>
</dbReference>
<dbReference type="PANTHER" id="PTHR22604:SF105">
    <property type="entry name" value="TRANS-1,2-DIHYDROBENZENE-1,2-DIOL DEHYDROGENASE"/>
    <property type="match status" value="1"/>
</dbReference>
<dbReference type="Gene3D" id="3.30.360.10">
    <property type="entry name" value="Dihydrodipicolinate Reductase, domain 2"/>
    <property type="match status" value="2"/>
</dbReference>
<proteinExistence type="inferred from homology"/>
<keyword evidence="8" id="KW-1185">Reference proteome</keyword>
<evidence type="ECO:0000256" key="4">
    <source>
        <dbReference type="ARBA" id="ARBA00042988"/>
    </source>
</evidence>
<accession>A0ABR4JBH7</accession>
<dbReference type="SUPFAM" id="SSF51735">
    <property type="entry name" value="NAD(P)-binding Rossmann-fold domains"/>
    <property type="match status" value="1"/>
</dbReference>
<dbReference type="Gene3D" id="3.40.50.720">
    <property type="entry name" value="NAD(P)-binding Rossmann-like Domain"/>
    <property type="match status" value="1"/>
</dbReference>
<keyword evidence="2" id="KW-0560">Oxidoreductase</keyword>
<evidence type="ECO:0000256" key="2">
    <source>
        <dbReference type="ARBA" id="ARBA00023002"/>
    </source>
</evidence>
<evidence type="ECO:0000256" key="1">
    <source>
        <dbReference type="ARBA" id="ARBA00010928"/>
    </source>
</evidence>
<comment type="similarity">
    <text evidence="1">Belongs to the Gfo/Idh/MocA family.</text>
</comment>
<sequence length="249" mass="27140">MPPYGSYGDPVSDPNVENVLMILNAGKHVLCEEPITVTAEQARALVDLARQKALFLMEAVWTRFQPLTKEVCRLIVAGEIGNVTRAKKEKPVVVAAANRYHTGVDDDIALVLHFQKPGALGVATSSLRAATDVDSIGDVSAIRIQGSKGETRVACPTHQPCSFTLVKKGHVRTTEFSILRDEQRKNWGKDLFWEADEVARCIIAGKTESDILPLDEAVATIRIMEEALRQGGVMYPATITSLAEDTGKT</sequence>
<protein>
    <recommendedName>
        <fullName evidence="3">D-xylose 1-dehydrogenase (NADP(+), D-xylono-1,5-lactone-forming)</fullName>
        <ecNumber evidence="3">1.1.1.179</ecNumber>
    </recommendedName>
    <alternativeName>
        <fullName evidence="4">D-xylose-NADP dehydrogenase</fullName>
    </alternativeName>
</protein>
<dbReference type="InterPro" id="IPR036291">
    <property type="entry name" value="NAD(P)-bd_dom_sf"/>
</dbReference>
<dbReference type="EC" id="1.1.1.179" evidence="3"/>
<evidence type="ECO:0000256" key="5">
    <source>
        <dbReference type="ARBA" id="ARBA00049233"/>
    </source>
</evidence>
<dbReference type="GeneID" id="98164055"/>
<reference evidence="7 8" key="1">
    <citation type="submission" date="2024-07" db="EMBL/GenBank/DDBJ databases">
        <title>Section-level genome sequencing and comparative genomics of Aspergillus sections Usti and Cavernicolus.</title>
        <authorList>
            <consortium name="Lawrence Berkeley National Laboratory"/>
            <person name="Nybo J.L."/>
            <person name="Vesth T.C."/>
            <person name="Theobald S."/>
            <person name="Frisvad J.C."/>
            <person name="Larsen T.O."/>
            <person name="Kjaerboelling I."/>
            <person name="Rothschild-Mancinelli K."/>
            <person name="Lyhne E.K."/>
            <person name="Kogle M.E."/>
            <person name="Barry K."/>
            <person name="Clum A."/>
            <person name="Na H."/>
            <person name="Ledsgaard L."/>
            <person name="Lin J."/>
            <person name="Lipzen A."/>
            <person name="Kuo A."/>
            <person name="Riley R."/>
            <person name="Mondo S."/>
            <person name="LaButti K."/>
            <person name="Haridas S."/>
            <person name="Pangalinan J."/>
            <person name="Salamov A.A."/>
            <person name="Simmons B.A."/>
            <person name="Magnuson J.K."/>
            <person name="Chen J."/>
            <person name="Drula E."/>
            <person name="Henrissat B."/>
            <person name="Wiebenga A."/>
            <person name="Lubbers R.J."/>
            <person name="Gomes A.C."/>
            <person name="Macurrencykelacurrency M.R."/>
            <person name="Stajich J."/>
            <person name="Grigoriev I.V."/>
            <person name="Mortensen U.H."/>
            <person name="De vries R.P."/>
            <person name="Baker S.E."/>
            <person name="Andersen M.R."/>
        </authorList>
    </citation>
    <scope>NUCLEOTIDE SEQUENCE [LARGE SCALE GENOMIC DNA]</scope>
    <source>
        <strain evidence="7 8">CBS 756.74</strain>
    </source>
</reference>
<evidence type="ECO:0000256" key="3">
    <source>
        <dbReference type="ARBA" id="ARBA00038984"/>
    </source>
</evidence>
<gene>
    <name evidence="7" type="ORF">BJX68DRAFT_280194</name>
</gene>
<dbReference type="InterPro" id="IPR000683">
    <property type="entry name" value="Gfo/Idh/MocA-like_OxRdtase_N"/>
</dbReference>
<evidence type="ECO:0000313" key="7">
    <source>
        <dbReference type="EMBL" id="KAL2837427.1"/>
    </source>
</evidence>
<comment type="catalytic activity">
    <reaction evidence="5">
        <text>D-xylose + NADP(+) = D-xylono-1,5-lactone + NADPH + H(+)</text>
        <dbReference type="Rhea" id="RHEA:22000"/>
        <dbReference type="ChEBI" id="CHEBI:15378"/>
        <dbReference type="ChEBI" id="CHEBI:15867"/>
        <dbReference type="ChEBI" id="CHEBI:53455"/>
        <dbReference type="ChEBI" id="CHEBI:57783"/>
        <dbReference type="ChEBI" id="CHEBI:58349"/>
        <dbReference type="EC" id="1.1.1.179"/>
    </reaction>
</comment>
<dbReference type="InterPro" id="IPR050984">
    <property type="entry name" value="Gfo/Idh/MocA_domain"/>
</dbReference>
<comment type="caution">
    <text evidence="7">The sequence shown here is derived from an EMBL/GenBank/DDBJ whole genome shotgun (WGS) entry which is preliminary data.</text>
</comment>
<evidence type="ECO:0000313" key="8">
    <source>
        <dbReference type="Proteomes" id="UP001610444"/>
    </source>
</evidence>
<dbReference type="RefSeq" id="XP_070892529.1">
    <property type="nucleotide sequence ID" value="XM_071048891.1"/>
</dbReference>
<name>A0ABR4JBH7_9EURO</name>